<dbReference type="AlphaFoldDB" id="A0ABD6CEY0"/>
<dbReference type="InterPro" id="IPR003593">
    <property type="entry name" value="AAA+_ATPase"/>
</dbReference>
<feature type="domain" description="ABC transporter" evidence="5">
    <location>
        <begin position="18"/>
        <end position="236"/>
    </location>
</feature>
<proteinExistence type="inferred from homology"/>
<dbReference type="Gene3D" id="3.40.50.300">
    <property type="entry name" value="P-loop containing nucleotide triphosphate hydrolases"/>
    <property type="match status" value="1"/>
</dbReference>
<dbReference type="PANTHER" id="PTHR43335">
    <property type="entry name" value="ABC TRANSPORTER, ATP-BINDING PROTEIN"/>
    <property type="match status" value="1"/>
</dbReference>
<evidence type="ECO:0000256" key="2">
    <source>
        <dbReference type="ARBA" id="ARBA00022448"/>
    </source>
</evidence>
<evidence type="ECO:0000259" key="5">
    <source>
        <dbReference type="PROSITE" id="PS50893"/>
    </source>
</evidence>
<evidence type="ECO:0000256" key="4">
    <source>
        <dbReference type="ARBA" id="ARBA00022840"/>
    </source>
</evidence>
<keyword evidence="2" id="KW-0813">Transport</keyword>
<comment type="similarity">
    <text evidence="1">Belongs to the ABC transporter superfamily.</text>
</comment>
<sequence length="252" mass="25823">MTATDDTRRRAAESTPVVTVTDLEHGYDGLCVLDGVSLSVPTDAVTALVGPNGSGKSTLLRLVTGVQAPQSGTITLPDADAPRTVGYLPQSLRPRDGFTVRQTVETYAALVDGGPGTDDVLSTVGLDEVTDERVDALSGGMRRLLGVAIALVGDPPVLVLDEPTSGLDPAMTARVFDVLSDLAAAGRGVLVASHDLDAVGTNADRVVLLDQGTVQAQGPAATVLADLDVRSLSDAFETTVADDAGVTVRHGV</sequence>
<organism evidence="6 7">
    <name type="scientific">Halorientalis brevis</name>
    <dbReference type="NCBI Taxonomy" id="1126241"/>
    <lineage>
        <taxon>Archaea</taxon>
        <taxon>Methanobacteriati</taxon>
        <taxon>Methanobacteriota</taxon>
        <taxon>Stenosarchaea group</taxon>
        <taxon>Halobacteria</taxon>
        <taxon>Halobacteriales</taxon>
        <taxon>Haloarculaceae</taxon>
        <taxon>Halorientalis</taxon>
    </lineage>
</organism>
<dbReference type="InterPro" id="IPR003439">
    <property type="entry name" value="ABC_transporter-like_ATP-bd"/>
</dbReference>
<dbReference type="Pfam" id="PF00005">
    <property type="entry name" value="ABC_tran"/>
    <property type="match status" value="1"/>
</dbReference>
<protein>
    <submittedName>
        <fullName evidence="6">ABC transporter ATP-binding protein</fullName>
    </submittedName>
</protein>
<evidence type="ECO:0000256" key="3">
    <source>
        <dbReference type="ARBA" id="ARBA00022741"/>
    </source>
</evidence>
<keyword evidence="7" id="KW-1185">Reference proteome</keyword>
<evidence type="ECO:0000313" key="7">
    <source>
        <dbReference type="Proteomes" id="UP001597119"/>
    </source>
</evidence>
<dbReference type="PROSITE" id="PS50893">
    <property type="entry name" value="ABC_TRANSPORTER_2"/>
    <property type="match status" value="1"/>
</dbReference>
<dbReference type="PROSITE" id="PS00211">
    <property type="entry name" value="ABC_TRANSPORTER_1"/>
    <property type="match status" value="1"/>
</dbReference>
<dbReference type="SUPFAM" id="SSF52540">
    <property type="entry name" value="P-loop containing nucleoside triphosphate hydrolases"/>
    <property type="match status" value="1"/>
</dbReference>
<accession>A0ABD6CEY0</accession>
<comment type="caution">
    <text evidence="6">The sequence shown here is derived from an EMBL/GenBank/DDBJ whole genome shotgun (WGS) entry which is preliminary data.</text>
</comment>
<dbReference type="GO" id="GO:0005524">
    <property type="term" value="F:ATP binding"/>
    <property type="evidence" value="ECO:0007669"/>
    <property type="project" value="UniProtKB-KW"/>
</dbReference>
<dbReference type="Proteomes" id="UP001597119">
    <property type="component" value="Unassembled WGS sequence"/>
</dbReference>
<dbReference type="RefSeq" id="WP_247382092.1">
    <property type="nucleotide sequence ID" value="NZ_JALLGV010000014.1"/>
</dbReference>
<dbReference type="PANTHER" id="PTHR43335:SF2">
    <property type="entry name" value="ABC TRANSPORTER, ATP-BINDING PROTEIN"/>
    <property type="match status" value="1"/>
</dbReference>
<dbReference type="EMBL" id="JBHUDJ010000012">
    <property type="protein sequence ID" value="MFD1588419.1"/>
    <property type="molecule type" value="Genomic_DNA"/>
</dbReference>
<evidence type="ECO:0000256" key="1">
    <source>
        <dbReference type="ARBA" id="ARBA00005417"/>
    </source>
</evidence>
<evidence type="ECO:0000313" key="6">
    <source>
        <dbReference type="EMBL" id="MFD1588419.1"/>
    </source>
</evidence>
<keyword evidence="3" id="KW-0547">Nucleotide-binding</keyword>
<reference evidence="6 7" key="1">
    <citation type="journal article" date="2019" name="Int. J. Syst. Evol. Microbiol.">
        <title>The Global Catalogue of Microorganisms (GCM) 10K type strain sequencing project: providing services to taxonomists for standard genome sequencing and annotation.</title>
        <authorList>
            <consortium name="The Broad Institute Genomics Platform"/>
            <consortium name="The Broad Institute Genome Sequencing Center for Infectious Disease"/>
            <person name="Wu L."/>
            <person name="Ma J."/>
        </authorList>
    </citation>
    <scope>NUCLEOTIDE SEQUENCE [LARGE SCALE GENOMIC DNA]</scope>
    <source>
        <strain evidence="6 7">CGMCC 1.12125</strain>
    </source>
</reference>
<dbReference type="InterPro" id="IPR017871">
    <property type="entry name" value="ABC_transporter-like_CS"/>
</dbReference>
<name>A0ABD6CEY0_9EURY</name>
<dbReference type="InterPro" id="IPR027417">
    <property type="entry name" value="P-loop_NTPase"/>
</dbReference>
<keyword evidence="4 6" id="KW-0067">ATP-binding</keyword>
<gene>
    <name evidence="6" type="ORF">ACFR9U_15660</name>
</gene>
<dbReference type="SMART" id="SM00382">
    <property type="entry name" value="AAA"/>
    <property type="match status" value="1"/>
</dbReference>